<dbReference type="Proteomes" id="UP000245711">
    <property type="component" value="Chromosome"/>
</dbReference>
<keyword evidence="2" id="KW-1185">Reference proteome</keyword>
<dbReference type="OrthoDB" id="4578821at2"/>
<name>A0A2S2C012_9NOCA</name>
<dbReference type="RefSeq" id="WP_109332930.1">
    <property type="nucleotide sequence ID" value="NZ_CP021354.1"/>
</dbReference>
<reference evidence="1 2" key="1">
    <citation type="submission" date="2017-05" db="EMBL/GenBank/DDBJ databases">
        <title>Isolation of Rhodococcus sp. S2-17 biodegrading of BP-3.</title>
        <authorList>
            <person name="Lee Y."/>
            <person name="Kim K.H."/>
            <person name="Chun B.H."/>
            <person name="Jung H.S."/>
            <person name="Jeon C.O."/>
        </authorList>
    </citation>
    <scope>NUCLEOTIDE SEQUENCE [LARGE SCALE GENOMIC DNA]</scope>
    <source>
        <strain evidence="1 2">S2-17</strain>
    </source>
</reference>
<dbReference type="EMBL" id="CP021354">
    <property type="protein sequence ID" value="AWK74210.1"/>
    <property type="molecule type" value="Genomic_DNA"/>
</dbReference>
<dbReference type="AlphaFoldDB" id="A0A2S2C012"/>
<sequence>MKTVDTQKRQRKELVHADRVYRLLDAGKLRSPDDEMLTIDDVVVRASKDLVKGAAAEDLRAGELSALRVVGVNPHDHRSVHAGPCDGTEDCCCPRNDVPRASLTLVLGEAA</sequence>
<proteinExistence type="predicted"/>
<evidence type="ECO:0000313" key="1">
    <source>
        <dbReference type="EMBL" id="AWK74210.1"/>
    </source>
</evidence>
<dbReference type="KEGG" id="roz:CBI38_24305"/>
<organism evidence="1 2">
    <name type="scientific">Rhodococcus oxybenzonivorans</name>
    <dbReference type="NCBI Taxonomy" id="1990687"/>
    <lineage>
        <taxon>Bacteria</taxon>
        <taxon>Bacillati</taxon>
        <taxon>Actinomycetota</taxon>
        <taxon>Actinomycetes</taxon>
        <taxon>Mycobacteriales</taxon>
        <taxon>Nocardiaceae</taxon>
        <taxon>Rhodococcus</taxon>
    </lineage>
</organism>
<evidence type="ECO:0000313" key="2">
    <source>
        <dbReference type="Proteomes" id="UP000245711"/>
    </source>
</evidence>
<accession>A0A2S2C012</accession>
<protein>
    <submittedName>
        <fullName evidence="1">Uncharacterized protein</fullName>
    </submittedName>
</protein>
<gene>
    <name evidence="1" type="ORF">CBI38_24305</name>
</gene>